<sequence length="1601" mass="182642">MFEIFIIKVEDPSCFWGRITNGFSDLVENANQYQRLEEKMNQVYNRRDEDSEEIKLAVLEQGQICAIYCHELRCWCRAILESLVSSGSSYLAECFLVDYAKHILVKANDVRRAVDVFWKLPYRAKKFTLFGIQPMTLHVDVCEEKAKIGPAVRWDSAAIQYFQKMSRESDVAEAKLQSVTGDTFAVQLYLSLNDEKVCLNDDLVAKFFACYISPKSTVNSLNSSSEITSALCQKKEAPVKKNVDHAALALWSETVQGTVRTTLNQGPAVQKSVTQCLQSQERVFSENMNKQYTETAVSLSNRKSTESLASFSFCSLEKELDCKRARFYIRDEMRMDRDTSKAMQECDEIPAARNPLNSKNELEINFQQPAYKMAFDLCNGVLVHSLIKLRPCRSMEMSPISLDLKKELCKKKIVTPNVVQAYCWPAIGRGCDLIAVSQKGDDPLLYLPPLLTFLQLPSMYNYQPRRNLPLAIIVCPGRQKAHFVYQMLTDLIRTSRPLSLSLVLVGQDPEEIKKIKFTKGCDVVVTTPHSLVRVLQIHCLFFIRLSHLVLDRVDVLFDEAMDEINTILQCFKEATNVPERGSTPQQLIAVGQLWSKKMESLLKENRSDPYVVITALEEAALYGNVHQVVKVCLDCEKTSFLLTMLDFTSEILQKTVIFANCAEEVDHVFKGPTRQGQSVVLLTEKDALQTVSVLHYLERTEAKIPQELFQFILNMNNLDDIYYDRALCKYLKAYGICRDNKTCPSRHKFLHDVDKPRYLTAGKKLPSTGYIEIIPTCVNDASGYYGRIIHHRSKWEDLPVSMEEDYLMLLKDMTDYYLEDDHRKPVEQLEVSAFYGLEENSYSRVQLLALSEKAESAVLRSARVKYIDSGQIGLVMQKQLLKLPAKFQVLPPQVVEFIICRVKPIDNEMDWNPQVSRYIKQKITNKSHEAKIVLALGNTLWLNPVVRMAKLADLKTTILEYNIRSQIMNSGFGTDNAEHIETLKRLCRVAGLGLPNENSPLKQLQYDNKLEHVTLQNDGNYHSVIISEFSSPKKFHVQLVATREAFCAFENEINQKVMEKKTLIFNTSMPTVGDLCLAFCETEKRWHRVKILSIVDSKRIYEVFFMDFGTCSYISLNNIQPLLKDALKLPFQAICCSLFGVEPVEKICSREIKEWSWTSLQDKELQVKVIEQSRNDLTDTICYYVVVRDPSNAGSEKLAERMLSKGQGIGPPAILNQLFSEEAVESKETSYISYLCSLVCALLGDQNSSSLRTTIVEELQNNVLQHPAESASESGLHFLCRLLRFLTFPKEQVDVIIAKAHLFRMQVRDLDEINEEKGIYVLVNLLQGVTSAELQESTCVALGILSENTDLRIPIIDANALKYFYQLLKMPIETNVWEAILGALDALLCSSSGRPQSLNLNVLSGLVSTIDSLLVHKTSKTALYKVANNLKSSLAILQTLHCPQYDATCCEENTGIINLPEDRQNQLTMNPKSFHPEIKWHQKEDRLMLNVKLRNFTEHSCKFGHCRVVFRILKEKSSCVIKNEEPVIILFKEEKGEWSSLLKFKNPNVTFDFNYLEEVADDVTLPIWRDIRRNEKQVVMEPIIDDYDSLTSTNDSSEEDY</sequence>
<keyword evidence="7" id="KW-0347">Helicase</keyword>
<evidence type="ECO:0000256" key="1">
    <source>
        <dbReference type="ARBA" id="ARBA00012552"/>
    </source>
</evidence>
<dbReference type="InterPro" id="IPR011989">
    <property type="entry name" value="ARM-like"/>
</dbReference>
<dbReference type="SUPFAM" id="SSF63748">
    <property type="entry name" value="Tudor/PWWP/MBT"/>
    <property type="match status" value="3"/>
</dbReference>
<evidence type="ECO:0000256" key="5">
    <source>
        <dbReference type="ARBA" id="ARBA00022782"/>
    </source>
</evidence>
<evidence type="ECO:0000256" key="11">
    <source>
        <dbReference type="ARBA" id="ARBA00023254"/>
    </source>
</evidence>
<dbReference type="GO" id="GO:0003724">
    <property type="term" value="F:RNA helicase activity"/>
    <property type="evidence" value="ECO:0007669"/>
    <property type="project" value="UniProtKB-EC"/>
</dbReference>
<evidence type="ECO:0000313" key="17">
    <source>
        <dbReference type="EMBL" id="GCC30650.1"/>
    </source>
</evidence>
<keyword evidence="6" id="KW-0378">Hydrolase</keyword>
<dbReference type="SUPFAM" id="SSF49764">
    <property type="entry name" value="HSP20-like chaperones"/>
    <property type="match status" value="1"/>
</dbReference>
<dbReference type="STRING" id="137246.A0A401SJY3"/>
<keyword evidence="10" id="KW-0943">RNA-mediated gene silencing</keyword>
<evidence type="ECO:0000256" key="12">
    <source>
        <dbReference type="ARBA" id="ARBA00047984"/>
    </source>
</evidence>
<keyword evidence="2" id="KW-0217">Developmental protein</keyword>
<name>A0A401SJY3_CHIPU</name>
<evidence type="ECO:0000256" key="4">
    <source>
        <dbReference type="ARBA" id="ARBA00022741"/>
    </source>
</evidence>
<feature type="domain" description="Tudor" evidence="16">
    <location>
        <begin position="1069"/>
        <end position="1129"/>
    </location>
</feature>
<feature type="domain" description="C3H1-type" evidence="15">
    <location>
        <begin position="722"/>
        <end position="750"/>
    </location>
</feature>
<dbReference type="SUPFAM" id="SSF48371">
    <property type="entry name" value="ARM repeat"/>
    <property type="match status" value="1"/>
</dbReference>
<dbReference type="CDD" id="cd20379">
    <property type="entry name" value="Tudor_dTUD-like"/>
    <property type="match status" value="1"/>
</dbReference>
<dbReference type="PANTHER" id="PTHR22655">
    <property type="entry name" value="ATP-DEPENDENT RNA HELICASE TDRD12-RELATED"/>
    <property type="match status" value="1"/>
</dbReference>
<dbReference type="PROSITE" id="PS50103">
    <property type="entry name" value="ZF_C3H1"/>
    <property type="match status" value="1"/>
</dbReference>
<feature type="zinc finger region" description="C3H1-type" evidence="13">
    <location>
        <begin position="722"/>
        <end position="750"/>
    </location>
</feature>
<dbReference type="InterPro" id="IPR002999">
    <property type="entry name" value="Tudor"/>
</dbReference>
<dbReference type="InterPro" id="IPR035437">
    <property type="entry name" value="SNase_OB-fold_sf"/>
</dbReference>
<dbReference type="Gene3D" id="2.40.50.90">
    <property type="match status" value="2"/>
</dbReference>
<dbReference type="InterPro" id="IPR027417">
    <property type="entry name" value="P-loop_NTPase"/>
</dbReference>
<dbReference type="OMA" id="QMSVCEN"/>
<evidence type="ECO:0000256" key="7">
    <source>
        <dbReference type="ARBA" id="ARBA00022806"/>
    </source>
</evidence>
<dbReference type="Gene3D" id="2.30.30.140">
    <property type="match status" value="3"/>
</dbReference>
<dbReference type="CDD" id="cd20435">
    <property type="entry name" value="Tudor_TDRD12_rpt2"/>
    <property type="match status" value="1"/>
</dbReference>
<proteinExistence type="predicted"/>
<dbReference type="GO" id="GO:0005524">
    <property type="term" value="F:ATP binding"/>
    <property type="evidence" value="ECO:0007669"/>
    <property type="project" value="UniProtKB-KW"/>
</dbReference>
<dbReference type="InterPro" id="IPR008978">
    <property type="entry name" value="HSP20-like_chaperone"/>
</dbReference>
<keyword evidence="11" id="KW-0469">Meiosis</keyword>
<evidence type="ECO:0000313" key="18">
    <source>
        <dbReference type="Proteomes" id="UP000287033"/>
    </source>
</evidence>
<gene>
    <name evidence="17" type="ORF">chiPu_0009103</name>
</gene>
<keyword evidence="13" id="KW-0479">Metal-binding</keyword>
<keyword evidence="9" id="KW-0744">Spermatogenesis</keyword>
<dbReference type="SUPFAM" id="SSF52540">
    <property type="entry name" value="P-loop containing nucleoside triphosphate hydrolases"/>
    <property type="match status" value="1"/>
</dbReference>
<keyword evidence="13" id="KW-0863">Zinc-finger</keyword>
<dbReference type="InterPro" id="IPR011545">
    <property type="entry name" value="DEAD/DEAH_box_helicase_dom"/>
</dbReference>
<dbReference type="GO" id="GO:0008270">
    <property type="term" value="F:zinc ion binding"/>
    <property type="evidence" value="ECO:0007669"/>
    <property type="project" value="UniProtKB-KW"/>
</dbReference>
<evidence type="ECO:0000256" key="6">
    <source>
        <dbReference type="ARBA" id="ARBA00022801"/>
    </source>
</evidence>
<keyword evidence="8" id="KW-0067">ATP-binding</keyword>
<dbReference type="PROSITE" id="PS50304">
    <property type="entry name" value="TUDOR"/>
    <property type="match status" value="1"/>
</dbReference>
<keyword evidence="14" id="KW-0175">Coiled coil</keyword>
<dbReference type="Proteomes" id="UP000287033">
    <property type="component" value="Unassembled WGS sequence"/>
</dbReference>
<dbReference type="GO" id="GO:0007283">
    <property type="term" value="P:spermatogenesis"/>
    <property type="evidence" value="ECO:0007669"/>
    <property type="project" value="UniProtKB-KW"/>
</dbReference>
<dbReference type="OrthoDB" id="249932at2759"/>
<organism evidence="17 18">
    <name type="scientific">Chiloscyllium punctatum</name>
    <name type="common">Brownbanded bambooshark</name>
    <name type="synonym">Hemiscyllium punctatum</name>
    <dbReference type="NCBI Taxonomy" id="137246"/>
    <lineage>
        <taxon>Eukaryota</taxon>
        <taxon>Metazoa</taxon>
        <taxon>Chordata</taxon>
        <taxon>Craniata</taxon>
        <taxon>Vertebrata</taxon>
        <taxon>Chondrichthyes</taxon>
        <taxon>Elasmobranchii</taxon>
        <taxon>Galeomorphii</taxon>
        <taxon>Galeoidea</taxon>
        <taxon>Orectolobiformes</taxon>
        <taxon>Hemiscylliidae</taxon>
        <taxon>Chiloscyllium</taxon>
    </lineage>
</organism>
<evidence type="ECO:0000256" key="2">
    <source>
        <dbReference type="ARBA" id="ARBA00022473"/>
    </source>
</evidence>
<protein>
    <recommendedName>
        <fullName evidence="1">RNA helicase</fullName>
        <ecNumber evidence="1">3.6.4.13</ecNumber>
    </recommendedName>
</protein>
<keyword evidence="3" id="KW-0677">Repeat</keyword>
<keyword evidence="5" id="KW-0221">Differentiation</keyword>
<dbReference type="InterPro" id="IPR016024">
    <property type="entry name" value="ARM-type_fold"/>
</dbReference>
<dbReference type="Gene3D" id="3.40.50.300">
    <property type="entry name" value="P-loop containing nucleotide triphosphate hydrolases"/>
    <property type="match status" value="1"/>
</dbReference>
<dbReference type="Pfam" id="PF00270">
    <property type="entry name" value="DEAD"/>
    <property type="match status" value="1"/>
</dbReference>
<dbReference type="EMBL" id="BEZZ01000316">
    <property type="protein sequence ID" value="GCC30650.1"/>
    <property type="molecule type" value="Genomic_DNA"/>
</dbReference>
<keyword evidence="18" id="KW-1185">Reference proteome</keyword>
<evidence type="ECO:0000256" key="13">
    <source>
        <dbReference type="PROSITE-ProRule" id="PRU00723"/>
    </source>
</evidence>
<dbReference type="Gene3D" id="1.25.10.10">
    <property type="entry name" value="Leucine-rich Repeat Variant"/>
    <property type="match status" value="1"/>
</dbReference>
<accession>A0A401SJY3</accession>
<evidence type="ECO:0000259" key="16">
    <source>
        <dbReference type="PROSITE" id="PS50304"/>
    </source>
</evidence>
<dbReference type="GO" id="GO:0042078">
    <property type="term" value="P:germ-line stem cell division"/>
    <property type="evidence" value="ECO:0007669"/>
    <property type="project" value="TreeGrafter"/>
</dbReference>
<keyword evidence="13" id="KW-0862">Zinc</keyword>
<evidence type="ECO:0000256" key="14">
    <source>
        <dbReference type="SAM" id="Coils"/>
    </source>
</evidence>
<dbReference type="PANTHER" id="PTHR22655:SF2">
    <property type="entry name" value="ATP-DEPENDENT RNA HELICASE TDRD12-RELATED"/>
    <property type="match status" value="1"/>
</dbReference>
<dbReference type="InterPro" id="IPR000571">
    <property type="entry name" value="Znf_CCCH"/>
</dbReference>
<comment type="catalytic activity">
    <reaction evidence="12">
        <text>ATP + H2O = ADP + phosphate + H(+)</text>
        <dbReference type="Rhea" id="RHEA:13065"/>
        <dbReference type="ChEBI" id="CHEBI:15377"/>
        <dbReference type="ChEBI" id="CHEBI:15378"/>
        <dbReference type="ChEBI" id="CHEBI:30616"/>
        <dbReference type="ChEBI" id="CHEBI:43474"/>
        <dbReference type="ChEBI" id="CHEBI:456216"/>
        <dbReference type="EC" id="3.6.4.13"/>
    </reaction>
</comment>
<reference evidence="17 18" key="1">
    <citation type="journal article" date="2018" name="Nat. Ecol. Evol.">
        <title>Shark genomes provide insights into elasmobranch evolution and the origin of vertebrates.</title>
        <authorList>
            <person name="Hara Y"/>
            <person name="Yamaguchi K"/>
            <person name="Onimaru K"/>
            <person name="Kadota M"/>
            <person name="Koyanagi M"/>
            <person name="Keeley SD"/>
            <person name="Tatsumi K"/>
            <person name="Tanaka K"/>
            <person name="Motone F"/>
            <person name="Kageyama Y"/>
            <person name="Nozu R"/>
            <person name="Adachi N"/>
            <person name="Nishimura O"/>
            <person name="Nakagawa R"/>
            <person name="Tanegashima C"/>
            <person name="Kiyatake I"/>
            <person name="Matsumoto R"/>
            <person name="Murakumo K"/>
            <person name="Nishida K"/>
            <person name="Terakita A"/>
            <person name="Kuratani S"/>
            <person name="Sato K"/>
            <person name="Hyodo S Kuraku.S."/>
        </authorList>
    </citation>
    <scope>NUCLEOTIDE SEQUENCE [LARGE SCALE GENOMIC DNA]</scope>
</reference>
<dbReference type="EC" id="3.6.4.13" evidence="1"/>
<evidence type="ECO:0000256" key="8">
    <source>
        <dbReference type="ARBA" id="ARBA00022840"/>
    </source>
</evidence>
<evidence type="ECO:0000256" key="3">
    <source>
        <dbReference type="ARBA" id="ARBA00022737"/>
    </source>
</evidence>
<comment type="caution">
    <text evidence="17">The sequence shown here is derived from an EMBL/GenBank/DDBJ whole genome shotgun (WGS) entry which is preliminary data.</text>
</comment>
<dbReference type="SMART" id="SM00333">
    <property type="entry name" value="TUDOR"/>
    <property type="match status" value="3"/>
</dbReference>
<dbReference type="GO" id="GO:0051321">
    <property type="term" value="P:meiotic cell cycle"/>
    <property type="evidence" value="ECO:0007669"/>
    <property type="project" value="UniProtKB-KW"/>
</dbReference>
<dbReference type="GO" id="GO:0031047">
    <property type="term" value="P:regulatory ncRNA-mediated gene silencing"/>
    <property type="evidence" value="ECO:0007669"/>
    <property type="project" value="UniProtKB-KW"/>
</dbReference>
<evidence type="ECO:0000256" key="9">
    <source>
        <dbReference type="ARBA" id="ARBA00022871"/>
    </source>
</evidence>
<keyword evidence="4" id="KW-0547">Nucleotide-binding</keyword>
<evidence type="ECO:0000259" key="15">
    <source>
        <dbReference type="PROSITE" id="PS50103"/>
    </source>
</evidence>
<dbReference type="GO" id="GO:0016787">
    <property type="term" value="F:hydrolase activity"/>
    <property type="evidence" value="ECO:0007669"/>
    <property type="project" value="UniProtKB-KW"/>
</dbReference>
<dbReference type="Pfam" id="PF00567">
    <property type="entry name" value="TUDOR"/>
    <property type="match status" value="3"/>
</dbReference>
<dbReference type="GO" id="GO:0003676">
    <property type="term" value="F:nucleic acid binding"/>
    <property type="evidence" value="ECO:0007669"/>
    <property type="project" value="InterPro"/>
</dbReference>
<feature type="coiled-coil region" evidence="14">
    <location>
        <begin position="26"/>
        <end position="53"/>
    </location>
</feature>
<evidence type="ECO:0000256" key="10">
    <source>
        <dbReference type="ARBA" id="ARBA00023158"/>
    </source>
</evidence>